<dbReference type="EMBL" id="LT598496">
    <property type="protein sequence ID" value="SBV30187.1"/>
    <property type="molecule type" value="Genomic_DNA"/>
</dbReference>
<name>A0A1C3NC54_9ACTN</name>
<protein>
    <submittedName>
        <fullName evidence="1">Uncharacterized protein</fullName>
    </submittedName>
</protein>
<dbReference type="RefSeq" id="WP_231922000.1">
    <property type="nucleotide sequence ID" value="NZ_JBHRWG010000002.1"/>
</dbReference>
<dbReference type="STRING" id="307121.GA0070620_5780"/>
<organism evidence="1 2">
    <name type="scientific">Micromonospora krabiensis</name>
    <dbReference type="NCBI Taxonomy" id="307121"/>
    <lineage>
        <taxon>Bacteria</taxon>
        <taxon>Bacillati</taxon>
        <taxon>Actinomycetota</taxon>
        <taxon>Actinomycetes</taxon>
        <taxon>Micromonosporales</taxon>
        <taxon>Micromonosporaceae</taxon>
        <taxon>Micromonospora</taxon>
    </lineage>
</organism>
<sequence>MILGLSLGHRTVREAEHWLTTHVVPLGLPDMVACTHLLATPYPHVALSVSVPAATDRLAALPPTPPELREAADRAAAEHAAGRSGRAVRYPGVDRLVGTLTVGEVLTGSAITRVVVLGGSTAAAETALDTRDFVRPQWRDGELTLVAMPHHTGGLAPFEVPDPTPCCADH</sequence>
<evidence type="ECO:0000313" key="1">
    <source>
        <dbReference type="EMBL" id="SBV30187.1"/>
    </source>
</evidence>
<proteinExistence type="predicted"/>
<reference evidence="2" key="1">
    <citation type="submission" date="2016-06" db="EMBL/GenBank/DDBJ databases">
        <authorList>
            <person name="Varghese N."/>
        </authorList>
    </citation>
    <scope>NUCLEOTIDE SEQUENCE [LARGE SCALE GENOMIC DNA]</scope>
    <source>
        <strain evidence="2">DSM 45344</strain>
    </source>
</reference>
<gene>
    <name evidence="1" type="ORF">GA0070620_5780</name>
</gene>
<evidence type="ECO:0000313" key="2">
    <source>
        <dbReference type="Proteomes" id="UP000199393"/>
    </source>
</evidence>
<dbReference type="AlphaFoldDB" id="A0A1C3NC54"/>
<keyword evidence="2" id="KW-1185">Reference proteome</keyword>
<accession>A0A1C3NC54</accession>
<dbReference type="Proteomes" id="UP000199393">
    <property type="component" value="Chromosome I"/>
</dbReference>